<accession>A0A267WLW9</accession>
<comment type="caution">
    <text evidence="1">The sequence shown here is derived from an EMBL/GenBank/DDBJ whole genome shotgun (WGS) entry which is preliminary data.</text>
</comment>
<sequence>MFINRGNGYENVTGHEGSRCALAGFEIEWGTDSMDKQPECNVLRFQLIDRDGDLAGNATTLAGMPVLVQLSRMPMWKDLHAPTPWGELPETVTWETFHLLHTPDPSEGPDPSALTLFLGNITTGGNITQRDDGTYLLDLYAAAPTVRMNRTTQQGPTSGDLPGLHWVGDAAARVDEINRRLDAIGCPPIATDSVAWVKAHAPYPAPYELDSMPELSTVLHKLTAASPDMPLWFETHHHGGENITAVLAAAKASITLHSDGHLSVDGAGMSMDVLDASDIMIDESTLTLPDPIAQVTVKTRKAKWNDNDSTMSFEDAEVTITDRGRLPQNLTETIESVSFESDAVSVDESGGNWPGTVWNPSDAQRDQWADWLATQTLKPLPEQPTISSRHIDIDLHERELQPSAILLAFASTRYTKLLDSHGQPVTAGAWLAIGGTLSFQWTAGEPELRNELTITPLPMLPSELSTWGDVDPLPIPWPALTFTWGEFAQITYFKE</sequence>
<dbReference type="Proteomes" id="UP000216789">
    <property type="component" value="Unassembled WGS sequence"/>
</dbReference>
<organism evidence="1 2">
    <name type="scientific">Bifidobacterium pseudocatenulatum</name>
    <dbReference type="NCBI Taxonomy" id="28026"/>
    <lineage>
        <taxon>Bacteria</taxon>
        <taxon>Bacillati</taxon>
        <taxon>Actinomycetota</taxon>
        <taxon>Actinomycetes</taxon>
        <taxon>Bifidobacteriales</taxon>
        <taxon>Bifidobacteriaceae</taxon>
        <taxon>Bifidobacterium</taxon>
    </lineage>
</organism>
<evidence type="ECO:0000313" key="1">
    <source>
        <dbReference type="EMBL" id="PAC73604.1"/>
    </source>
</evidence>
<evidence type="ECO:0000313" key="2">
    <source>
        <dbReference type="Proteomes" id="UP000216789"/>
    </source>
</evidence>
<dbReference type="EMBL" id="MNLB01000004">
    <property type="protein sequence ID" value="PAC73604.1"/>
    <property type="molecule type" value="Genomic_DNA"/>
</dbReference>
<name>A0A267WLW9_BIFPS</name>
<proteinExistence type="predicted"/>
<protein>
    <submittedName>
        <fullName evidence="1">Uncharacterized protein</fullName>
    </submittedName>
</protein>
<gene>
    <name evidence="1" type="ORF">BPS1E_0996</name>
</gene>
<dbReference type="AlphaFoldDB" id="A0A267WLW9"/>
<reference evidence="1 2" key="1">
    <citation type="journal article" date="2017" name="ISME J.">
        <title>Unveiling bifidobacterial biogeography across the mammalian branch of the tree of life.</title>
        <authorList>
            <person name="Milani C."/>
            <person name="Mangifesta M."/>
            <person name="Mancabelli L."/>
            <person name="Lugli G.A."/>
            <person name="James K."/>
            <person name="Duranti S."/>
            <person name="Turroni F."/>
            <person name="Ferrario C."/>
            <person name="Ossiprandi M.C."/>
            <person name="van Sinderen D."/>
            <person name="Ventura M."/>
        </authorList>
    </citation>
    <scope>NUCLEOTIDE SEQUENCE [LARGE SCALE GENOMIC DNA]</scope>
    <source>
        <strain evidence="1 2">1E</strain>
    </source>
</reference>